<dbReference type="PRINTS" id="PR01727">
    <property type="entry name" value="DNABINDINGHU"/>
</dbReference>
<dbReference type="SMART" id="SM00411">
    <property type="entry name" value="BHL"/>
    <property type="match status" value="1"/>
</dbReference>
<keyword evidence="1" id="KW-0226">DNA condensation</keyword>
<dbReference type="GO" id="GO:0030527">
    <property type="term" value="F:structural constituent of chromatin"/>
    <property type="evidence" value="ECO:0007669"/>
    <property type="project" value="InterPro"/>
</dbReference>
<dbReference type="SUPFAM" id="SSF47729">
    <property type="entry name" value="IHF-like DNA-binding proteins"/>
    <property type="match status" value="1"/>
</dbReference>
<gene>
    <name evidence="4" type="ordered locus">MCRO_0634</name>
</gene>
<dbReference type="EMBL" id="CP001991">
    <property type="protein sequence ID" value="ADE19759.1"/>
    <property type="molecule type" value="Genomic_DNA"/>
</dbReference>
<dbReference type="KEGG" id="mcd:MCRO_0634"/>
<dbReference type="CDD" id="cd00591">
    <property type="entry name" value="HU_IHF"/>
    <property type="match status" value="1"/>
</dbReference>
<organism evidence="4 5">
    <name type="scientific">Mycoplasma crocodyli (strain ATCC 51981 / MP145)</name>
    <dbReference type="NCBI Taxonomy" id="512564"/>
    <lineage>
        <taxon>Bacteria</taxon>
        <taxon>Bacillati</taxon>
        <taxon>Mycoplasmatota</taxon>
        <taxon>Mollicutes</taxon>
        <taxon>Mycoplasmataceae</taxon>
        <taxon>Mycoplasma</taxon>
    </lineage>
</organism>
<dbReference type="Proteomes" id="UP000001845">
    <property type="component" value="Chromosome"/>
</dbReference>
<dbReference type="InterPro" id="IPR010992">
    <property type="entry name" value="IHF-like_DNA-bd_dom_sf"/>
</dbReference>
<dbReference type="eggNOG" id="COG0776">
    <property type="taxonomic scope" value="Bacteria"/>
</dbReference>
<dbReference type="GO" id="GO:0005829">
    <property type="term" value="C:cytosol"/>
    <property type="evidence" value="ECO:0007669"/>
    <property type="project" value="TreeGrafter"/>
</dbReference>
<name>D5E650_MYCCM</name>
<reference evidence="4 5" key="3">
    <citation type="journal article" date="2011" name="J. Bacteriol.">
        <title>Genome sequences of Mycoplasma alligatoris A21JP2T and Mycoplasma crocodyli MP145T.</title>
        <authorList>
            <person name="Brown D.R."/>
            <person name="Farmerie W.G."/>
            <person name="May M."/>
            <person name="Benders G.A."/>
            <person name="Durkin A.S."/>
            <person name="Hlavinka K."/>
            <person name="Hostetler J."/>
            <person name="Jackson J."/>
            <person name="Johnson J."/>
            <person name="Miller R.H."/>
            <person name="Paralanov V."/>
            <person name="Radune D."/>
            <person name="Szczypinski B."/>
            <person name="Glass J.I."/>
        </authorList>
    </citation>
    <scope>NUCLEOTIDE SEQUENCE [LARGE SCALE GENOMIC DNA]</scope>
    <source>
        <strain evidence="5">ATCC 51981 / MP145</strain>
    </source>
</reference>
<protein>
    <submittedName>
        <fullName evidence="4">DNA-binding protein HU</fullName>
    </submittedName>
</protein>
<dbReference type="Pfam" id="PF00216">
    <property type="entry name" value="Bac_DNA_binding"/>
    <property type="match status" value="1"/>
</dbReference>
<reference key="2">
    <citation type="submission" date="2010-03" db="EMBL/GenBank/DDBJ databases">
        <authorList>
            <person name="Ma Z."/>
            <person name="Wang X."/>
            <person name="Liu H."/>
        </authorList>
    </citation>
    <scope>NUCLEOTIDE SEQUENCE</scope>
    <source>
        <strain>MP145</strain>
    </source>
</reference>
<reference evidence="5" key="1">
    <citation type="submission" date="2010-03" db="EMBL/GenBank/DDBJ databases">
        <title>The complete genome of Mycoplasma crocodyli MP145.</title>
        <authorList>
            <person name="Glass J.I."/>
            <person name="Durkin A.S."/>
            <person name="Hostetler J."/>
            <person name="Jackson J."/>
            <person name="Johnson J."/>
            <person name="May M.A."/>
            <person name="Paralanov V."/>
            <person name="Radune D."/>
            <person name="Szczypinski B."/>
            <person name="Brown D.R."/>
        </authorList>
    </citation>
    <scope>NUCLEOTIDE SEQUENCE [LARGE SCALE GENOMIC DNA]</scope>
    <source>
        <strain evidence="5">ATCC 51981 / MP145</strain>
    </source>
</reference>
<accession>D5E650</accession>
<dbReference type="AlphaFoldDB" id="D5E650"/>
<evidence type="ECO:0000256" key="2">
    <source>
        <dbReference type="ARBA" id="ARBA00023125"/>
    </source>
</evidence>
<dbReference type="GO" id="GO:0003677">
    <property type="term" value="F:DNA binding"/>
    <property type="evidence" value="ECO:0007669"/>
    <property type="project" value="UniProtKB-KW"/>
</dbReference>
<keyword evidence="5" id="KW-1185">Reference proteome</keyword>
<evidence type="ECO:0000313" key="4">
    <source>
        <dbReference type="EMBL" id="ADE19759.1"/>
    </source>
</evidence>
<dbReference type="InterPro" id="IPR000119">
    <property type="entry name" value="Hist_DNA-bd"/>
</dbReference>
<keyword evidence="2 4" id="KW-0238">DNA-binding</keyword>
<evidence type="ECO:0000313" key="5">
    <source>
        <dbReference type="Proteomes" id="UP000001845"/>
    </source>
</evidence>
<evidence type="ECO:0000256" key="1">
    <source>
        <dbReference type="ARBA" id="ARBA00023067"/>
    </source>
</evidence>
<dbReference type="PANTHER" id="PTHR33175:SF3">
    <property type="entry name" value="DNA-BINDING PROTEIN HU-BETA"/>
    <property type="match status" value="1"/>
</dbReference>
<dbReference type="Gene3D" id="4.10.520.10">
    <property type="entry name" value="IHF-like DNA-binding proteins"/>
    <property type="match status" value="1"/>
</dbReference>
<dbReference type="STRING" id="512564.MCRO_0634"/>
<dbReference type="HOGENOM" id="CLU_105066_3_3_14"/>
<dbReference type="OrthoDB" id="399230at2"/>
<comment type="similarity">
    <text evidence="3">Belongs to the bacterial histone-like protein family.</text>
</comment>
<dbReference type="GO" id="GO:0030261">
    <property type="term" value="P:chromosome condensation"/>
    <property type="evidence" value="ECO:0007669"/>
    <property type="project" value="UniProtKB-KW"/>
</dbReference>
<sequence length="93" mass="11008">MTKKEFIMKIANRTGYTVKEVNKFFDTFVFFLKEELIGEEKVQLSSLGTFSTQIKHKRHTKNAFTGEDLFIPEKRVVKFTPSKYLRELIDLKK</sequence>
<dbReference type="PANTHER" id="PTHR33175">
    <property type="entry name" value="DNA-BINDING PROTEIN HU"/>
    <property type="match status" value="1"/>
</dbReference>
<evidence type="ECO:0000256" key="3">
    <source>
        <dbReference type="RuleBase" id="RU003939"/>
    </source>
</evidence>
<proteinExistence type="inferred from homology"/>